<dbReference type="SUPFAM" id="SSF50494">
    <property type="entry name" value="Trypsin-like serine proteases"/>
    <property type="match status" value="1"/>
</dbReference>
<feature type="region of interest" description="Disordered" evidence="8">
    <location>
        <begin position="676"/>
        <end position="695"/>
    </location>
</feature>
<keyword evidence="3 7" id="KW-0645">Protease</keyword>
<evidence type="ECO:0000256" key="3">
    <source>
        <dbReference type="ARBA" id="ARBA00022670"/>
    </source>
</evidence>
<dbReference type="InterPro" id="IPR018114">
    <property type="entry name" value="TRYPSIN_HIS"/>
</dbReference>
<dbReference type="InterPro" id="IPR009003">
    <property type="entry name" value="Peptidase_S1_PA"/>
</dbReference>
<dbReference type="PRINTS" id="PR00839">
    <property type="entry name" value="V8PROTEASE"/>
</dbReference>
<dbReference type="EC" id="3.4.21.-" evidence="7"/>
<dbReference type="InterPro" id="IPR000126">
    <property type="entry name" value="V8_ser_AS"/>
</dbReference>
<dbReference type="Gene3D" id="2.40.10.10">
    <property type="entry name" value="Trypsin-like serine proteases"/>
    <property type="match status" value="2"/>
</dbReference>
<dbReference type="AlphaFoldDB" id="A0A9P8KX92"/>
<dbReference type="OrthoDB" id="3693942at2759"/>
<dbReference type="PANTHER" id="PTHR15462">
    <property type="entry name" value="SERINE PROTEASE"/>
    <property type="match status" value="1"/>
</dbReference>
<dbReference type="InterPro" id="IPR050966">
    <property type="entry name" value="Glutamyl_endopeptidase"/>
</dbReference>
<dbReference type="Pfam" id="PF13365">
    <property type="entry name" value="Trypsin_2"/>
    <property type="match status" value="1"/>
</dbReference>
<comment type="caution">
    <text evidence="9">The sequence shown here is derived from an EMBL/GenBank/DDBJ whole genome shotgun (WGS) entry which is preliminary data.</text>
</comment>
<dbReference type="PROSITE" id="PS00134">
    <property type="entry name" value="TRYPSIN_HIS"/>
    <property type="match status" value="1"/>
</dbReference>
<evidence type="ECO:0000256" key="8">
    <source>
        <dbReference type="SAM" id="MobiDB-lite"/>
    </source>
</evidence>
<evidence type="ECO:0000256" key="6">
    <source>
        <dbReference type="ARBA" id="ARBA00022825"/>
    </source>
</evidence>
<proteinExistence type="inferred from homology"/>
<dbReference type="GO" id="GO:0004252">
    <property type="term" value="F:serine-type endopeptidase activity"/>
    <property type="evidence" value="ECO:0007669"/>
    <property type="project" value="InterPro"/>
</dbReference>
<dbReference type="InterPro" id="IPR008256">
    <property type="entry name" value="Peptidase_S1B"/>
</dbReference>
<keyword evidence="5 7" id="KW-0378">Hydrolase</keyword>
<evidence type="ECO:0000256" key="4">
    <source>
        <dbReference type="ARBA" id="ARBA00022729"/>
    </source>
</evidence>
<dbReference type="EMBL" id="JAGHQL010000202">
    <property type="protein sequence ID" value="KAH0536484.1"/>
    <property type="molecule type" value="Genomic_DNA"/>
</dbReference>
<name>A0A9P8KX92_9PEZI</name>
<dbReference type="PANTHER" id="PTHR15462:SF8">
    <property type="entry name" value="SERINE PROTEASE"/>
    <property type="match status" value="1"/>
</dbReference>
<evidence type="ECO:0000256" key="2">
    <source>
        <dbReference type="ARBA" id="ARBA00008764"/>
    </source>
</evidence>
<comment type="similarity">
    <text evidence="1">Belongs to the peptidase S1 family.</text>
</comment>
<comment type="similarity">
    <text evidence="2 7">Belongs to the peptidase S1B family.</text>
</comment>
<dbReference type="Proteomes" id="UP000698800">
    <property type="component" value="Unassembled WGS sequence"/>
</dbReference>
<dbReference type="GO" id="GO:0006508">
    <property type="term" value="P:proteolysis"/>
    <property type="evidence" value="ECO:0007669"/>
    <property type="project" value="UniProtKB-KW"/>
</dbReference>
<keyword evidence="4" id="KW-0732">Signal</keyword>
<keyword evidence="6 7" id="KW-0720">Serine protease</keyword>
<accession>A0A9P8KX92</accession>
<evidence type="ECO:0000313" key="10">
    <source>
        <dbReference type="Proteomes" id="UP000698800"/>
    </source>
</evidence>
<evidence type="ECO:0000256" key="7">
    <source>
        <dbReference type="RuleBase" id="RU004296"/>
    </source>
</evidence>
<dbReference type="PROSITE" id="PS00673">
    <property type="entry name" value="V8_SER"/>
    <property type="match status" value="1"/>
</dbReference>
<dbReference type="InterPro" id="IPR043504">
    <property type="entry name" value="Peptidase_S1_PA_chymotrypsin"/>
</dbReference>
<organism evidence="9 10">
    <name type="scientific">Glutinoglossum americanum</name>
    <dbReference type="NCBI Taxonomy" id="1670608"/>
    <lineage>
        <taxon>Eukaryota</taxon>
        <taxon>Fungi</taxon>
        <taxon>Dikarya</taxon>
        <taxon>Ascomycota</taxon>
        <taxon>Pezizomycotina</taxon>
        <taxon>Geoglossomycetes</taxon>
        <taxon>Geoglossales</taxon>
        <taxon>Geoglossaceae</taxon>
        <taxon>Glutinoglossum</taxon>
    </lineage>
</organism>
<reference evidence="9" key="1">
    <citation type="submission" date="2021-03" db="EMBL/GenBank/DDBJ databases">
        <title>Comparative genomics and phylogenomic investigation of the class Geoglossomycetes provide insights into ecological specialization and systematics.</title>
        <authorList>
            <person name="Melie T."/>
            <person name="Pirro S."/>
            <person name="Miller A.N."/>
            <person name="Quandt A."/>
        </authorList>
    </citation>
    <scope>NUCLEOTIDE SEQUENCE</scope>
    <source>
        <strain evidence="9">GBOQ0MN5Z8</strain>
    </source>
</reference>
<sequence>MGRVGSTETALIAEAIKTAAIVNQMADTIAARWDLKDTDSEAPEEAAFFPYSNGHDESIVDLDDSRTLVPKKEYSHNDSKFRSVVKLFLRYEKQKTGDPWAMATGWLIKEDLLVTAGHCAFDWSHKMGRLTHLKAYIGYDGKGSIGDESVQFRKGKRVVTTSEWLTARGDRAHDVAFIQLQKPFVGITPIKFGDTPESGEPVLGVVGYPGDKRDEETDESGAKMYQMFLKTPYNLQQSREMMLEYEIDTFGGNSGSPVFRKSDMVSIGVHVYGGDVNSASVIGIYGNVFEDYIAAFNTAPTKGPAVGSIPGLSFIRVTPSRAKALPGTIANGEVANGHLKAHRVSTGESTLEDDEGFLGDVAHTIKVGLRVGTPILGNILQAGLPIAFGPIGAPIGALAGIALRAAGKAAESEVAGESFSIDTIQADGLVERAILGEAALAGVMSMSKTALEEEGVFSKMTDFIKKSSPTVKVVAPKVMGVVMEPALRIALEALSEQGNPATTESGSAHLPREQGFHAVLASASLGRRVDPDTKAFVEALLESSPDTESIWSSLLRTGASLGSLIVKGTIPAGPVSTIVNAGLSALARSASEADIGGEVDSTTTSLDGLHQRAMLGEAALQALMLVPVERLKEENIFDKMKVFIREHASGIIKSAPGIIRNVLPLVTSLLAADPESTLHAPQKPPGHKVPKGGIRNGPDDFLGLVDDWAKKGISVR</sequence>
<evidence type="ECO:0000313" key="9">
    <source>
        <dbReference type="EMBL" id="KAH0536484.1"/>
    </source>
</evidence>
<evidence type="ECO:0000256" key="5">
    <source>
        <dbReference type="ARBA" id="ARBA00022801"/>
    </source>
</evidence>
<protein>
    <recommendedName>
        <fullName evidence="7">Serine protease</fullName>
        <ecNumber evidence="7">3.4.21.-</ecNumber>
    </recommendedName>
</protein>
<keyword evidence="10" id="KW-1185">Reference proteome</keyword>
<evidence type="ECO:0000256" key="1">
    <source>
        <dbReference type="ARBA" id="ARBA00007664"/>
    </source>
</evidence>
<gene>
    <name evidence="9" type="ORF">FGG08_006637</name>
</gene>